<dbReference type="AlphaFoldDB" id="A0A1J5NY25"/>
<proteinExistence type="predicted"/>
<keyword evidence="1" id="KW-0472">Membrane</keyword>
<evidence type="ECO:0000313" key="3">
    <source>
        <dbReference type="Proteomes" id="UP000182811"/>
    </source>
</evidence>
<sequence length="189" mass="21549">MKLGEAAIREVLDLAFKYRIRIPTEFSLVAKALITVEGIVEELDPDLSIVAVAEPFGRRLMRERLRPRRLWQEFSERSWEFGDVFFWLPGWIDRVLEQVEDGGFTIKLVHAELRETLFRMDRISNRLSFSIVLLAFVIVITGLVVASAMATGAGGGFLWVRLPFLKIGFVLAMLMGGWLLSAIFRSGRF</sequence>
<evidence type="ECO:0000256" key="1">
    <source>
        <dbReference type="SAM" id="Phobius"/>
    </source>
</evidence>
<accession>A0A1J5NY25</accession>
<protein>
    <submittedName>
        <fullName evidence="2">Protein kinase UbiB</fullName>
    </submittedName>
</protein>
<dbReference type="Proteomes" id="UP000182811">
    <property type="component" value="Unassembled WGS sequence"/>
</dbReference>
<comment type="caution">
    <text evidence="2">The sequence shown here is derived from an EMBL/GenBank/DDBJ whole genome shotgun (WGS) entry which is preliminary data.</text>
</comment>
<keyword evidence="1" id="KW-1133">Transmembrane helix</keyword>
<organism evidence="2 3">
    <name type="scientific">Neomoorella thermoacetica</name>
    <name type="common">Clostridium thermoaceticum</name>
    <dbReference type="NCBI Taxonomy" id="1525"/>
    <lineage>
        <taxon>Bacteria</taxon>
        <taxon>Bacillati</taxon>
        <taxon>Bacillota</taxon>
        <taxon>Clostridia</taxon>
        <taxon>Neomoorellales</taxon>
        <taxon>Neomoorellaceae</taxon>
        <taxon>Neomoorella</taxon>
    </lineage>
</organism>
<dbReference type="OrthoDB" id="7051771at2"/>
<evidence type="ECO:0000313" key="2">
    <source>
        <dbReference type="EMBL" id="OIQ60639.1"/>
    </source>
</evidence>
<reference evidence="2 3" key="1">
    <citation type="submission" date="2016-08" db="EMBL/GenBank/DDBJ databases">
        <title>Genome-based comparison of Moorella thermoacetic strains.</title>
        <authorList>
            <person name="Poehlein A."/>
            <person name="Bengelsdorf F.R."/>
            <person name="Esser C."/>
            <person name="Duerre P."/>
            <person name="Daniel R."/>
        </authorList>
    </citation>
    <scope>NUCLEOTIDE SEQUENCE [LARGE SCALE GENOMIC DNA]</scope>
    <source>
        <strain evidence="2 3">DSM 21394</strain>
    </source>
</reference>
<keyword evidence="2" id="KW-0808">Transferase</keyword>
<dbReference type="GO" id="GO:0016301">
    <property type="term" value="F:kinase activity"/>
    <property type="evidence" value="ECO:0007669"/>
    <property type="project" value="UniProtKB-KW"/>
</dbReference>
<name>A0A1J5NY25_NEOTH</name>
<gene>
    <name evidence="2" type="primary">ubiB_3</name>
    <name evidence="2" type="ORF">MOTE_06030</name>
</gene>
<feature type="transmembrane region" description="Helical" evidence="1">
    <location>
        <begin position="162"/>
        <end position="184"/>
    </location>
</feature>
<keyword evidence="2" id="KW-0418">Kinase</keyword>
<keyword evidence="1" id="KW-0812">Transmembrane</keyword>
<feature type="transmembrane region" description="Helical" evidence="1">
    <location>
        <begin position="127"/>
        <end position="150"/>
    </location>
</feature>
<dbReference type="EMBL" id="MDDC01000004">
    <property type="protein sequence ID" value="OIQ60639.1"/>
    <property type="molecule type" value="Genomic_DNA"/>
</dbReference>